<evidence type="ECO:0000259" key="8">
    <source>
        <dbReference type="Pfam" id="PF00460"/>
    </source>
</evidence>
<dbReference type="GO" id="GO:0009426">
    <property type="term" value="C:bacterial-type flagellum basal body, distal rod"/>
    <property type="evidence" value="ECO:0007669"/>
    <property type="project" value="UniProtKB-UniRule"/>
</dbReference>
<evidence type="ECO:0000259" key="9">
    <source>
        <dbReference type="Pfam" id="PF06429"/>
    </source>
</evidence>
<keyword evidence="11" id="KW-0282">Flagellum</keyword>
<dbReference type="InterPro" id="IPR010930">
    <property type="entry name" value="Flg_bb/hook_C_dom"/>
</dbReference>
<organism evidence="11 12">
    <name type="scientific">Ramlibacter humi</name>
    <dbReference type="NCBI Taxonomy" id="2530451"/>
    <lineage>
        <taxon>Bacteria</taxon>
        <taxon>Pseudomonadati</taxon>
        <taxon>Pseudomonadota</taxon>
        <taxon>Betaproteobacteria</taxon>
        <taxon>Burkholderiales</taxon>
        <taxon>Comamonadaceae</taxon>
        <taxon>Ramlibacter</taxon>
    </lineage>
</organism>
<dbReference type="OrthoDB" id="9804559at2"/>
<dbReference type="SUPFAM" id="SSF117143">
    <property type="entry name" value="Flagellar hook protein flgE"/>
    <property type="match status" value="1"/>
</dbReference>
<evidence type="ECO:0000256" key="7">
    <source>
        <dbReference type="RuleBase" id="RU362116"/>
    </source>
</evidence>
<evidence type="ECO:0000256" key="4">
    <source>
        <dbReference type="ARBA" id="ARBA00023143"/>
    </source>
</evidence>
<keyword evidence="4 7" id="KW-0975">Bacterial flagellum</keyword>
<comment type="subcellular location">
    <subcellularLocation>
        <location evidence="1 7">Bacterial flagellum basal body</location>
    </subcellularLocation>
</comment>
<comment type="caution">
    <text evidence="11">The sequence shown here is derived from an EMBL/GenBank/DDBJ whole genome shotgun (WGS) entry which is preliminary data.</text>
</comment>
<dbReference type="PANTHER" id="PTHR30435:SF19">
    <property type="entry name" value="FLAGELLAR BASAL-BODY ROD PROTEIN FLGG"/>
    <property type="match status" value="1"/>
</dbReference>
<keyword evidence="11" id="KW-0966">Cell projection</keyword>
<dbReference type="InterPro" id="IPR020013">
    <property type="entry name" value="Flagellar_FlgE/F/G"/>
</dbReference>
<reference evidence="11 12" key="1">
    <citation type="submission" date="2019-03" db="EMBL/GenBank/DDBJ databases">
        <title>Ramlibacter sp. 18x22-1, whole genome shotgun sequence.</title>
        <authorList>
            <person name="Zhang X."/>
            <person name="Feng G."/>
            <person name="Zhu H."/>
        </authorList>
    </citation>
    <scope>NUCLEOTIDE SEQUENCE [LARGE SCALE GENOMIC DNA]</scope>
    <source>
        <strain evidence="11 12">18x22-1</strain>
    </source>
</reference>
<dbReference type="PANTHER" id="PTHR30435">
    <property type="entry name" value="FLAGELLAR PROTEIN"/>
    <property type="match status" value="1"/>
</dbReference>
<dbReference type="InterPro" id="IPR053967">
    <property type="entry name" value="LlgE_F_G-like_D1"/>
</dbReference>
<dbReference type="Proteomes" id="UP000297839">
    <property type="component" value="Unassembled WGS sequence"/>
</dbReference>
<dbReference type="RefSeq" id="WP_135251505.1">
    <property type="nucleotide sequence ID" value="NZ_SMLK01000009.1"/>
</dbReference>
<accession>A0A4Z0BE50</accession>
<protein>
    <recommendedName>
        <fullName evidence="3 6">Flagellar basal-body rod protein FlgG</fullName>
    </recommendedName>
    <alternativeName>
        <fullName evidence="5 7">Distal rod protein</fullName>
    </alternativeName>
</protein>
<comment type="subunit">
    <text evidence="7">The basal body constitutes a major portion of the flagellar organelle and consists of four rings (L,P,S, and M) mounted on a central rod. The rod consists of about 26 subunits of FlgG in the distal portion, and FlgB, FlgC and FlgF are thought to build up the proximal portion of the rod with about 6 subunits each.</text>
</comment>
<proteinExistence type="inferred from homology"/>
<keyword evidence="12" id="KW-1185">Reference proteome</keyword>
<dbReference type="InterPro" id="IPR037925">
    <property type="entry name" value="FlgE/F/G-like"/>
</dbReference>
<dbReference type="EMBL" id="SMLK01000009">
    <property type="protein sequence ID" value="TFY97090.1"/>
    <property type="molecule type" value="Genomic_DNA"/>
</dbReference>
<dbReference type="NCBIfam" id="TIGR02488">
    <property type="entry name" value="flgG_G_neg"/>
    <property type="match status" value="1"/>
</dbReference>
<comment type="similarity">
    <text evidence="2 7">Belongs to the flagella basal body rod proteins family.</text>
</comment>
<feature type="domain" description="Flagellar basal body rod protein N-terminal" evidence="8">
    <location>
        <begin position="5"/>
        <end position="35"/>
    </location>
</feature>
<feature type="domain" description="Flagellar basal-body/hook protein C-terminal" evidence="9">
    <location>
        <begin position="211"/>
        <end position="256"/>
    </location>
</feature>
<dbReference type="Pfam" id="PF06429">
    <property type="entry name" value="Flg_bbr_C"/>
    <property type="match status" value="1"/>
</dbReference>
<dbReference type="AlphaFoldDB" id="A0A4Z0BE50"/>
<dbReference type="InterPro" id="IPR012834">
    <property type="entry name" value="FlgG_G_neg"/>
</dbReference>
<evidence type="ECO:0000259" key="10">
    <source>
        <dbReference type="Pfam" id="PF22692"/>
    </source>
</evidence>
<evidence type="ECO:0000256" key="1">
    <source>
        <dbReference type="ARBA" id="ARBA00004117"/>
    </source>
</evidence>
<evidence type="ECO:0000256" key="5">
    <source>
        <dbReference type="ARBA" id="ARBA00032912"/>
    </source>
</evidence>
<evidence type="ECO:0000313" key="11">
    <source>
        <dbReference type="EMBL" id="TFY97090.1"/>
    </source>
</evidence>
<dbReference type="InterPro" id="IPR001444">
    <property type="entry name" value="Flag_bb_rod_N"/>
</dbReference>
<sequence>MFDALYIGATGMQAQQAQVDAIANNLTNANTPAYKKTRVSFTDLVLRAAQPAGANAPLAAVQGRGAGVALASTVKLFEPGELKKTESPMDVAVQGDGFLEITMPDGTRAYSRGGTLKVNPDGQLATLAGVPLKPGIAIPEGASAIVISPNGRVQAQLKGQSAPVDAGQLEMVRFANPQGLLAQGGNVYRATEASGEPIGGKPGEDGMGTLAQGFLESSNVKMVEEMVNLMVAQRAYEASVKVVQASDDMLGMINGLRR</sequence>
<dbReference type="Pfam" id="PF00460">
    <property type="entry name" value="Flg_bb_rod"/>
    <property type="match status" value="1"/>
</dbReference>
<keyword evidence="11" id="KW-0969">Cilium</keyword>
<evidence type="ECO:0000313" key="12">
    <source>
        <dbReference type="Proteomes" id="UP000297839"/>
    </source>
</evidence>
<evidence type="ECO:0000256" key="6">
    <source>
        <dbReference type="NCBIfam" id="TIGR02488"/>
    </source>
</evidence>
<dbReference type="NCBIfam" id="TIGR03506">
    <property type="entry name" value="FlgEFG_subfam"/>
    <property type="match status" value="2"/>
</dbReference>
<dbReference type="GO" id="GO:0071978">
    <property type="term" value="P:bacterial-type flagellum-dependent swarming motility"/>
    <property type="evidence" value="ECO:0007669"/>
    <property type="project" value="TreeGrafter"/>
</dbReference>
<dbReference type="Pfam" id="PF22692">
    <property type="entry name" value="LlgE_F_G_D1"/>
    <property type="match status" value="1"/>
</dbReference>
<feature type="domain" description="Flagellar hook protein FlgE/F/G-like D1" evidence="10">
    <location>
        <begin position="92"/>
        <end position="155"/>
    </location>
</feature>
<evidence type="ECO:0000256" key="3">
    <source>
        <dbReference type="ARBA" id="ARBA00017948"/>
    </source>
</evidence>
<gene>
    <name evidence="11" type="primary">flgG</name>
    <name evidence="11" type="ORF">EZ216_19720</name>
</gene>
<name>A0A4Z0BE50_9BURK</name>
<evidence type="ECO:0000256" key="2">
    <source>
        <dbReference type="ARBA" id="ARBA00009677"/>
    </source>
</evidence>